<evidence type="ECO:0000313" key="2">
    <source>
        <dbReference type="Proteomes" id="UP000823854"/>
    </source>
</evidence>
<reference evidence="1" key="1">
    <citation type="journal article" date="2021" name="PeerJ">
        <title>Extensive microbial diversity within the chicken gut microbiome revealed by metagenomics and culture.</title>
        <authorList>
            <person name="Gilroy R."/>
            <person name="Ravi A."/>
            <person name="Getino M."/>
            <person name="Pursley I."/>
            <person name="Horton D.L."/>
            <person name="Alikhan N.F."/>
            <person name="Baker D."/>
            <person name="Gharbi K."/>
            <person name="Hall N."/>
            <person name="Watson M."/>
            <person name="Adriaenssens E.M."/>
            <person name="Foster-Nyarko E."/>
            <person name="Jarju S."/>
            <person name="Secka A."/>
            <person name="Antonio M."/>
            <person name="Oren A."/>
            <person name="Chaudhuri R.R."/>
            <person name="La Ragione R."/>
            <person name="Hildebrand F."/>
            <person name="Pallen M.J."/>
        </authorList>
    </citation>
    <scope>NUCLEOTIDE SEQUENCE</scope>
    <source>
        <strain evidence="1">CHK130-7132</strain>
    </source>
</reference>
<sequence length="113" mass="12783">MILLWATRGRRWGFRFLYVDDAVAGADPLPLYERAFAGHEDETEGCWRADELLAVRILDPEGRRDEAGRVVPHELVLEAAQAEHVSTSADAIEDVWPLLAERYAELWDGPAPR</sequence>
<accession>A0A9D2THX5</accession>
<evidence type="ECO:0000313" key="1">
    <source>
        <dbReference type="EMBL" id="HJC69463.1"/>
    </source>
</evidence>
<dbReference type="EMBL" id="DWWC01000138">
    <property type="protein sequence ID" value="HJC69463.1"/>
    <property type="molecule type" value="Genomic_DNA"/>
</dbReference>
<protein>
    <submittedName>
        <fullName evidence="1">Uncharacterized protein</fullName>
    </submittedName>
</protein>
<proteinExistence type="predicted"/>
<name>A0A9D2THX5_9MICO</name>
<comment type="caution">
    <text evidence="1">The sequence shown here is derived from an EMBL/GenBank/DDBJ whole genome shotgun (WGS) entry which is preliminary data.</text>
</comment>
<dbReference type="Proteomes" id="UP000823854">
    <property type="component" value="Unassembled WGS sequence"/>
</dbReference>
<organism evidence="1 2">
    <name type="scientific">Candidatus Brachybacterium intestinipullorum</name>
    <dbReference type="NCBI Taxonomy" id="2838512"/>
    <lineage>
        <taxon>Bacteria</taxon>
        <taxon>Bacillati</taxon>
        <taxon>Actinomycetota</taxon>
        <taxon>Actinomycetes</taxon>
        <taxon>Micrococcales</taxon>
        <taxon>Dermabacteraceae</taxon>
        <taxon>Brachybacterium</taxon>
    </lineage>
</organism>
<gene>
    <name evidence="1" type="ORF">H9932_07260</name>
</gene>
<dbReference type="AlphaFoldDB" id="A0A9D2THX5"/>
<reference evidence="1" key="2">
    <citation type="submission" date="2021-04" db="EMBL/GenBank/DDBJ databases">
        <authorList>
            <person name="Gilroy R."/>
        </authorList>
    </citation>
    <scope>NUCLEOTIDE SEQUENCE</scope>
    <source>
        <strain evidence="1">CHK130-7132</strain>
    </source>
</reference>